<name>A0A5N5EVR7_9ROSA</name>
<dbReference type="PANTHER" id="PTHR33700">
    <property type="entry name" value="MYB-LIKE PROTEIN X"/>
    <property type="match status" value="1"/>
</dbReference>
<keyword evidence="2" id="KW-0812">Transmembrane</keyword>
<dbReference type="PANTHER" id="PTHR33700:SF25">
    <property type="entry name" value="TRANSMEMBRANE PROTEIN"/>
    <property type="match status" value="1"/>
</dbReference>
<accession>A0A5N5EVR7</accession>
<gene>
    <name evidence="3" type="ORF">D8674_036803</name>
</gene>
<feature type="compositionally biased region" description="Basic and acidic residues" evidence="1">
    <location>
        <begin position="67"/>
        <end position="89"/>
    </location>
</feature>
<feature type="region of interest" description="Disordered" evidence="1">
    <location>
        <begin position="398"/>
        <end position="418"/>
    </location>
</feature>
<evidence type="ECO:0000256" key="1">
    <source>
        <dbReference type="SAM" id="MobiDB-lite"/>
    </source>
</evidence>
<sequence>MLKQSPSRNQRSKGFKVKHAVQISLLLAICIWLLYQLKNSHDKKAYVESSGTKSGKMQDGNAIIKLGRRDLYPRVDETSSDIGRQKEKEDSEEEMDESKLDEIDGHDLERAEEESEGVEDLIDEEDTEREEESEEQESDEDKGDDGENLKLLDDQSRSEDTRNTEEIREEHYKADDASGAVKQNIQTLSTEIEIGSLRKVKEEEVYEAEKIEVEREIKTNGILDFKVGGAAKNAVHGEESGNLDVRTYSSVKTVEELKLSNDSTGTLVETADSLNGTEMLPKLYHDASQASGQRHLEAFLSPKSKDLQSGSNTTLSLTDNLDANKREVAATGSETESVVSEATAKLAKGSNPRSTSKKDDEVGNVKSNAYGRVERPVGSLMALETNENVGAVQIEVNESHSSNAGNFSGDRQIWSKQY</sequence>
<keyword evidence="2" id="KW-0472">Membrane</keyword>
<dbReference type="OrthoDB" id="1928179at2759"/>
<feature type="region of interest" description="Disordered" evidence="1">
    <location>
        <begin position="302"/>
        <end position="370"/>
    </location>
</feature>
<feature type="transmembrane region" description="Helical" evidence="2">
    <location>
        <begin position="20"/>
        <end position="37"/>
    </location>
</feature>
<evidence type="ECO:0000256" key="2">
    <source>
        <dbReference type="SAM" id="Phobius"/>
    </source>
</evidence>
<reference evidence="3 4" key="2">
    <citation type="submission" date="2019-11" db="EMBL/GenBank/DDBJ databases">
        <title>A de novo genome assembly of a pear dwarfing rootstock.</title>
        <authorList>
            <person name="Wang F."/>
            <person name="Wang J."/>
            <person name="Li S."/>
            <person name="Zhang Y."/>
            <person name="Fang M."/>
            <person name="Ma L."/>
            <person name="Zhao Y."/>
            <person name="Jiang S."/>
        </authorList>
    </citation>
    <scope>NUCLEOTIDE SEQUENCE [LARGE SCALE GENOMIC DNA]</scope>
    <source>
        <strain evidence="3">S2</strain>
        <tissue evidence="3">Leaf</tissue>
    </source>
</reference>
<dbReference type="EMBL" id="SMOL01000782">
    <property type="protein sequence ID" value="KAB2594623.1"/>
    <property type="molecule type" value="Genomic_DNA"/>
</dbReference>
<feature type="compositionally biased region" description="Polar residues" evidence="1">
    <location>
        <begin position="307"/>
        <end position="321"/>
    </location>
</feature>
<reference evidence="3 4" key="1">
    <citation type="submission" date="2019-09" db="EMBL/GenBank/DDBJ databases">
        <authorList>
            <person name="Ou C."/>
        </authorList>
    </citation>
    <scope>NUCLEOTIDE SEQUENCE [LARGE SCALE GENOMIC DNA]</scope>
    <source>
        <strain evidence="3">S2</strain>
        <tissue evidence="3">Leaf</tissue>
    </source>
</reference>
<feature type="region of interest" description="Disordered" evidence="1">
    <location>
        <begin position="47"/>
        <end position="178"/>
    </location>
</feature>
<feature type="compositionally biased region" description="Acidic residues" evidence="1">
    <location>
        <begin position="110"/>
        <end position="144"/>
    </location>
</feature>
<keyword evidence="2" id="KW-1133">Transmembrane helix</keyword>
<dbReference type="AlphaFoldDB" id="A0A5N5EVR7"/>
<feature type="compositionally biased region" description="Basic and acidic residues" evidence="1">
    <location>
        <begin position="97"/>
        <end position="109"/>
    </location>
</feature>
<comment type="caution">
    <text evidence="3">The sequence shown here is derived from an EMBL/GenBank/DDBJ whole genome shotgun (WGS) entry which is preliminary data.</text>
</comment>
<proteinExistence type="predicted"/>
<organism evidence="3 4">
    <name type="scientific">Pyrus ussuriensis x Pyrus communis</name>
    <dbReference type="NCBI Taxonomy" id="2448454"/>
    <lineage>
        <taxon>Eukaryota</taxon>
        <taxon>Viridiplantae</taxon>
        <taxon>Streptophyta</taxon>
        <taxon>Embryophyta</taxon>
        <taxon>Tracheophyta</taxon>
        <taxon>Spermatophyta</taxon>
        <taxon>Magnoliopsida</taxon>
        <taxon>eudicotyledons</taxon>
        <taxon>Gunneridae</taxon>
        <taxon>Pentapetalae</taxon>
        <taxon>rosids</taxon>
        <taxon>fabids</taxon>
        <taxon>Rosales</taxon>
        <taxon>Rosaceae</taxon>
        <taxon>Amygdaloideae</taxon>
        <taxon>Maleae</taxon>
        <taxon>Pyrus</taxon>
    </lineage>
</organism>
<dbReference type="Proteomes" id="UP000327157">
    <property type="component" value="Unassembled WGS sequence"/>
</dbReference>
<evidence type="ECO:0000313" key="4">
    <source>
        <dbReference type="Proteomes" id="UP000327157"/>
    </source>
</evidence>
<protein>
    <submittedName>
        <fullName evidence="3">Protein SQS1-like</fullName>
    </submittedName>
</protein>
<evidence type="ECO:0000313" key="3">
    <source>
        <dbReference type="EMBL" id="KAB2594623.1"/>
    </source>
</evidence>
<keyword evidence="4" id="KW-1185">Reference proteome</keyword>
<feature type="compositionally biased region" description="Basic and acidic residues" evidence="1">
    <location>
        <begin position="145"/>
        <end position="176"/>
    </location>
</feature>